<name>A0A1H2V4G4_9PSEU</name>
<keyword evidence="2" id="KW-0902">Two-component regulatory system</keyword>
<dbReference type="PROSITE" id="PS50110">
    <property type="entry name" value="RESPONSE_REGULATORY"/>
    <property type="match status" value="1"/>
</dbReference>
<dbReference type="InterPro" id="IPR001789">
    <property type="entry name" value="Sig_transdc_resp-reg_receiver"/>
</dbReference>
<dbReference type="Proteomes" id="UP000199515">
    <property type="component" value="Unassembled WGS sequence"/>
</dbReference>
<keyword evidence="11" id="KW-1185">Reference proteome</keyword>
<evidence type="ECO:0000256" key="6">
    <source>
        <dbReference type="PROSITE-ProRule" id="PRU00169"/>
    </source>
</evidence>
<dbReference type="InterPro" id="IPR036388">
    <property type="entry name" value="WH-like_DNA-bd_sf"/>
</dbReference>
<feature type="DNA-binding region" description="OmpR/PhoB-type" evidence="7">
    <location>
        <begin position="239"/>
        <end position="339"/>
    </location>
</feature>
<feature type="domain" description="OmpR/PhoB-type" evidence="9">
    <location>
        <begin position="239"/>
        <end position="339"/>
    </location>
</feature>
<feature type="domain" description="Response regulatory" evidence="8">
    <location>
        <begin position="115"/>
        <end position="230"/>
    </location>
</feature>
<organism evidence="10 11">
    <name type="scientific">Amycolatopsis xylanica</name>
    <dbReference type="NCBI Taxonomy" id="589385"/>
    <lineage>
        <taxon>Bacteria</taxon>
        <taxon>Bacillati</taxon>
        <taxon>Actinomycetota</taxon>
        <taxon>Actinomycetes</taxon>
        <taxon>Pseudonocardiales</taxon>
        <taxon>Pseudonocardiaceae</taxon>
        <taxon>Amycolatopsis</taxon>
    </lineage>
</organism>
<dbReference type="GO" id="GO:0000976">
    <property type="term" value="F:transcription cis-regulatory region binding"/>
    <property type="evidence" value="ECO:0007669"/>
    <property type="project" value="TreeGrafter"/>
</dbReference>
<dbReference type="InterPro" id="IPR011006">
    <property type="entry name" value="CheY-like_superfamily"/>
</dbReference>
<dbReference type="PANTHER" id="PTHR48111">
    <property type="entry name" value="REGULATOR OF RPOS"/>
    <property type="match status" value="1"/>
</dbReference>
<accession>A0A1H2V4G4</accession>
<evidence type="ECO:0000256" key="2">
    <source>
        <dbReference type="ARBA" id="ARBA00023012"/>
    </source>
</evidence>
<evidence type="ECO:0000256" key="7">
    <source>
        <dbReference type="PROSITE-ProRule" id="PRU01091"/>
    </source>
</evidence>
<evidence type="ECO:0000259" key="8">
    <source>
        <dbReference type="PROSITE" id="PS50110"/>
    </source>
</evidence>
<dbReference type="Pfam" id="PF00072">
    <property type="entry name" value="Response_reg"/>
    <property type="match status" value="1"/>
</dbReference>
<reference evidence="10 11" key="1">
    <citation type="submission" date="2016-10" db="EMBL/GenBank/DDBJ databases">
        <authorList>
            <person name="de Groot N.N."/>
        </authorList>
    </citation>
    <scope>NUCLEOTIDE SEQUENCE [LARGE SCALE GENOMIC DNA]</scope>
    <source>
        <strain evidence="10 11">CPCC 202699</strain>
    </source>
</reference>
<dbReference type="CDD" id="cd00383">
    <property type="entry name" value="trans_reg_C"/>
    <property type="match status" value="1"/>
</dbReference>
<evidence type="ECO:0000259" key="9">
    <source>
        <dbReference type="PROSITE" id="PS51755"/>
    </source>
</evidence>
<evidence type="ECO:0000313" key="10">
    <source>
        <dbReference type="EMBL" id="SDW63187.1"/>
    </source>
</evidence>
<dbReference type="GO" id="GO:0006355">
    <property type="term" value="P:regulation of DNA-templated transcription"/>
    <property type="evidence" value="ECO:0007669"/>
    <property type="project" value="InterPro"/>
</dbReference>
<feature type="modified residue" description="4-aspartylphosphate" evidence="6">
    <location>
        <position position="166"/>
    </location>
</feature>
<dbReference type="Gene3D" id="3.40.50.2300">
    <property type="match status" value="1"/>
</dbReference>
<keyword evidence="3" id="KW-0805">Transcription regulation</keyword>
<keyword evidence="5" id="KW-0804">Transcription</keyword>
<dbReference type="SUPFAM" id="SSF46894">
    <property type="entry name" value="C-terminal effector domain of the bipartite response regulators"/>
    <property type="match status" value="1"/>
</dbReference>
<protein>
    <submittedName>
        <fullName evidence="10">Two-component system, OmpR family, KDP operon response regulator KdpE</fullName>
    </submittedName>
</protein>
<dbReference type="Gene3D" id="6.10.250.690">
    <property type="match status" value="1"/>
</dbReference>
<evidence type="ECO:0000256" key="5">
    <source>
        <dbReference type="ARBA" id="ARBA00023163"/>
    </source>
</evidence>
<dbReference type="InterPro" id="IPR039420">
    <property type="entry name" value="WalR-like"/>
</dbReference>
<keyword evidence="1 6" id="KW-0597">Phosphoprotein</keyword>
<evidence type="ECO:0000313" key="11">
    <source>
        <dbReference type="Proteomes" id="UP000199515"/>
    </source>
</evidence>
<dbReference type="SUPFAM" id="SSF52172">
    <property type="entry name" value="CheY-like"/>
    <property type="match status" value="1"/>
</dbReference>
<evidence type="ECO:0000256" key="3">
    <source>
        <dbReference type="ARBA" id="ARBA00023015"/>
    </source>
</evidence>
<sequence length="365" mass="40191">MEEEPTCPVCGGPLPAMPETGRPRKFCSDRCRTRAHRSRERSQVHHCQFEVFGRACDRAVEFVVTADGQELKVCAVCRELAWTFLNQQRASVTTVAMRRIGDAPDPPPSSVRRGRALYIEDDDRVRGALIPALERRGYLVKGVASGREGMSHLETAGRDFDVILLDLGLPDMDGMQLLRRLRLISDIPVIILSARGEQRDQLLGLTSGADDYLVKPFSIDELVVRMRTVLRRTSRGQDPQVFDDGLLYVDSALKIAQVASVTLKLTESEFQLLDLLVRPAGATKSVTAIVSAVWPGESPGNRAGRVAVLVARLRQKLAMTDLGPDAIVSARGVGYFYRPSDGTAQPDTTGRVGYSHAERILNQDP</sequence>
<proteinExistence type="predicted"/>
<dbReference type="SMART" id="SM00448">
    <property type="entry name" value="REC"/>
    <property type="match status" value="1"/>
</dbReference>
<dbReference type="PROSITE" id="PS51755">
    <property type="entry name" value="OMPR_PHOB"/>
    <property type="match status" value="1"/>
</dbReference>
<dbReference type="PANTHER" id="PTHR48111:SF1">
    <property type="entry name" value="TWO-COMPONENT RESPONSE REGULATOR ORR33"/>
    <property type="match status" value="1"/>
</dbReference>
<dbReference type="STRING" id="589385.SAMN05421504_1011104"/>
<dbReference type="GO" id="GO:0032993">
    <property type="term" value="C:protein-DNA complex"/>
    <property type="evidence" value="ECO:0007669"/>
    <property type="project" value="TreeGrafter"/>
</dbReference>
<dbReference type="Gene3D" id="1.10.10.10">
    <property type="entry name" value="Winged helix-like DNA-binding domain superfamily/Winged helix DNA-binding domain"/>
    <property type="match status" value="1"/>
</dbReference>
<dbReference type="GO" id="GO:0000156">
    <property type="term" value="F:phosphorelay response regulator activity"/>
    <property type="evidence" value="ECO:0007669"/>
    <property type="project" value="TreeGrafter"/>
</dbReference>
<evidence type="ECO:0000256" key="1">
    <source>
        <dbReference type="ARBA" id="ARBA00022553"/>
    </source>
</evidence>
<dbReference type="InterPro" id="IPR001867">
    <property type="entry name" value="OmpR/PhoB-type_DNA-bd"/>
</dbReference>
<dbReference type="AlphaFoldDB" id="A0A1H2V4G4"/>
<dbReference type="EMBL" id="FNON01000001">
    <property type="protein sequence ID" value="SDW63187.1"/>
    <property type="molecule type" value="Genomic_DNA"/>
</dbReference>
<dbReference type="Pfam" id="PF00486">
    <property type="entry name" value="Trans_reg_C"/>
    <property type="match status" value="1"/>
</dbReference>
<dbReference type="RefSeq" id="WP_176968498.1">
    <property type="nucleotide sequence ID" value="NZ_FNON01000001.1"/>
</dbReference>
<dbReference type="GO" id="GO:0005829">
    <property type="term" value="C:cytosol"/>
    <property type="evidence" value="ECO:0007669"/>
    <property type="project" value="TreeGrafter"/>
</dbReference>
<dbReference type="InterPro" id="IPR016032">
    <property type="entry name" value="Sig_transdc_resp-reg_C-effctor"/>
</dbReference>
<keyword evidence="4 7" id="KW-0238">DNA-binding</keyword>
<evidence type="ECO:0000256" key="4">
    <source>
        <dbReference type="ARBA" id="ARBA00023125"/>
    </source>
</evidence>
<dbReference type="SMART" id="SM00862">
    <property type="entry name" value="Trans_reg_C"/>
    <property type="match status" value="1"/>
</dbReference>
<gene>
    <name evidence="10" type="ORF">SAMN05421504_1011104</name>
</gene>